<feature type="compositionally biased region" description="Basic and acidic residues" evidence="2">
    <location>
        <begin position="229"/>
        <end position="238"/>
    </location>
</feature>
<feature type="compositionally biased region" description="Basic and acidic residues" evidence="2">
    <location>
        <begin position="587"/>
        <end position="596"/>
    </location>
</feature>
<feature type="compositionally biased region" description="Basic and acidic residues" evidence="2">
    <location>
        <begin position="627"/>
        <end position="636"/>
    </location>
</feature>
<dbReference type="PANTHER" id="PTHR34649">
    <property type="entry name" value="CILIA- AND FLAGELLA-ASSOCIATED PROTEIN 99"/>
    <property type="match status" value="1"/>
</dbReference>
<dbReference type="Proteomes" id="UP000694888">
    <property type="component" value="Unplaced"/>
</dbReference>
<feature type="compositionally biased region" description="Polar residues" evidence="2">
    <location>
        <begin position="183"/>
        <end position="192"/>
    </location>
</feature>
<feature type="region of interest" description="Disordered" evidence="2">
    <location>
        <begin position="175"/>
        <end position="238"/>
    </location>
</feature>
<keyword evidence="4" id="KW-0966">Cell projection</keyword>
<dbReference type="GeneID" id="101853027"/>
<keyword evidence="4" id="KW-0282">Flagellum</keyword>
<feature type="coiled-coil region" evidence="1">
    <location>
        <begin position="397"/>
        <end position="474"/>
    </location>
</feature>
<keyword evidence="1" id="KW-0175">Coiled coil</keyword>
<proteinExistence type="predicted"/>
<feature type="region of interest" description="Disordered" evidence="2">
    <location>
        <begin position="627"/>
        <end position="658"/>
    </location>
</feature>
<feature type="region of interest" description="Disordered" evidence="2">
    <location>
        <begin position="557"/>
        <end position="578"/>
    </location>
</feature>
<evidence type="ECO:0000313" key="4">
    <source>
        <dbReference type="RefSeq" id="XP_035827876.1"/>
    </source>
</evidence>
<evidence type="ECO:0000256" key="1">
    <source>
        <dbReference type="SAM" id="Coils"/>
    </source>
</evidence>
<accession>A0ABM1VZN3</accession>
<sequence length="658" mass="76395">MDTKHQQLLIHCACLLDTYDAGTQGLEQHVENYIRANKITDEDDEMFITEVFSGCVRHGAVMRVVVEGFYARDGRNVLRSTENVYIVICYLALFRLDELGIAHFRKFISALEVKAAYKFLNFFFDEKSLLTWMKDGWNKVYESTFIQKSILSPLLRWLPELEDLVKQLKDKMDNKLKPKKSKIPTTETSPFNLTKPRPRSIPIPEKVPKLKKSKPPPDSLYRAPTEQDELSRHKEENRRRAEERLMEASRIQFSCANPEKSDKTKQILQIIQMEENDKIDGNRIKARPAPDFKKDPLPVKMTAAAILREGNLYQKKEEEVVKKLRQLEAGAYDASDFLKWQSEMRQMDLEAELSAVEERRLKGKLSHEEAILARANLMADNQTKVQDIKNQTAAMMREHLEQKFQEEKEMKMLVENTMAGHRNAKESKKRLQEYKQKLVQEVTEESRELMKQALEEAEADMRCKMELIQQIRAMEATPVSRFKQVDLASTAGAGLLGEMSILELRERVALLKDKQREEEEMKRDNILNAKQAKAEQLSETMDMVLKHRAEQTRAAALKLEDRKKSSSASAPFRNEKLMDLERKVQERRAQRLREQQRQQLQPSMMSARRTTTLITQKKALEASRWHELEQTQERSAKMLSQSPLMSAASRRLTAVPSI</sequence>
<name>A0ABM1VZN3_APLCA</name>
<reference evidence="4" key="1">
    <citation type="submission" date="2025-08" db="UniProtKB">
        <authorList>
            <consortium name="RefSeq"/>
        </authorList>
    </citation>
    <scope>IDENTIFICATION</scope>
</reference>
<gene>
    <name evidence="4" type="primary">LOC101853027</name>
</gene>
<dbReference type="RefSeq" id="XP_035827876.1">
    <property type="nucleotide sequence ID" value="XM_035971983.1"/>
</dbReference>
<evidence type="ECO:0000256" key="2">
    <source>
        <dbReference type="SAM" id="MobiDB-lite"/>
    </source>
</evidence>
<feature type="region of interest" description="Disordered" evidence="2">
    <location>
        <begin position="587"/>
        <end position="606"/>
    </location>
</feature>
<keyword evidence="3" id="KW-1185">Reference proteome</keyword>
<dbReference type="InterPro" id="IPR039341">
    <property type="entry name" value="CFAP99"/>
</dbReference>
<organism evidence="3 4">
    <name type="scientific">Aplysia californica</name>
    <name type="common">California sea hare</name>
    <dbReference type="NCBI Taxonomy" id="6500"/>
    <lineage>
        <taxon>Eukaryota</taxon>
        <taxon>Metazoa</taxon>
        <taxon>Spiralia</taxon>
        <taxon>Lophotrochozoa</taxon>
        <taxon>Mollusca</taxon>
        <taxon>Gastropoda</taxon>
        <taxon>Heterobranchia</taxon>
        <taxon>Euthyneura</taxon>
        <taxon>Tectipleura</taxon>
        <taxon>Aplysiida</taxon>
        <taxon>Aplysioidea</taxon>
        <taxon>Aplysiidae</taxon>
        <taxon>Aplysia</taxon>
    </lineage>
</organism>
<keyword evidence="4" id="KW-0969">Cilium</keyword>
<protein>
    <submittedName>
        <fullName evidence="4">Cilia- and flagella-associated protein 99</fullName>
    </submittedName>
</protein>
<dbReference type="PANTHER" id="PTHR34649:SF1">
    <property type="entry name" value="CILIA- AND FLAGELLA-ASSOCIATED PROTEIN 99"/>
    <property type="match status" value="1"/>
</dbReference>
<evidence type="ECO:0000313" key="3">
    <source>
        <dbReference type="Proteomes" id="UP000694888"/>
    </source>
</evidence>